<accession>A0A0A6XFK3</accession>
<dbReference type="Proteomes" id="UP000054537">
    <property type="component" value="Unassembled WGS sequence"/>
</dbReference>
<keyword evidence="3" id="KW-1185">Reference proteome</keyword>
<reference evidence="2 3" key="1">
    <citation type="submission" date="2014-10" db="EMBL/GenBank/DDBJ databases">
        <title>Draft genome sequence of Actinoplanes utahensis NRRL 12052.</title>
        <authorList>
            <person name="Velasco-Bucheli B."/>
            <person name="del Cerro C."/>
            <person name="Hormigo D."/>
            <person name="Garcia J.L."/>
            <person name="Acebal C."/>
            <person name="Arroyo M."/>
            <person name="de la Mata I."/>
        </authorList>
    </citation>
    <scope>NUCLEOTIDE SEQUENCE [LARGE SCALE GENOMIC DNA]</scope>
    <source>
        <strain evidence="2 3">NRRL 12052</strain>
    </source>
</reference>
<sequence>MTAIEQARTTRIVTQANLPQASPPPPDPELSFRFPAPDDPAPGAARMLAIALYSAALGLCGVAVGLWAVMAVFSGAPGWYLPVLALLTMLSVAPVVAAYLAIHQRTLPWFLLLAAAPPMAVNVWVALSY</sequence>
<feature type="transmembrane region" description="Helical" evidence="1">
    <location>
        <begin position="50"/>
        <end position="73"/>
    </location>
</feature>
<evidence type="ECO:0008006" key="4">
    <source>
        <dbReference type="Google" id="ProtNLM"/>
    </source>
</evidence>
<keyword evidence="1" id="KW-0472">Membrane</keyword>
<comment type="caution">
    <text evidence="2">The sequence shown here is derived from an EMBL/GenBank/DDBJ whole genome shotgun (WGS) entry which is preliminary data.</text>
</comment>
<dbReference type="EMBL" id="JRTT01000002">
    <property type="protein sequence ID" value="KHD78857.1"/>
    <property type="molecule type" value="Genomic_DNA"/>
</dbReference>
<dbReference type="AlphaFoldDB" id="A0A0A6XFK3"/>
<evidence type="ECO:0000256" key="1">
    <source>
        <dbReference type="SAM" id="Phobius"/>
    </source>
</evidence>
<keyword evidence="1" id="KW-1133">Transmembrane helix</keyword>
<gene>
    <name evidence="2" type="ORF">MB27_01725</name>
</gene>
<dbReference type="RefSeq" id="WP_043521934.1">
    <property type="nucleotide sequence ID" value="NZ_BAABKU010000001.1"/>
</dbReference>
<proteinExistence type="predicted"/>
<dbReference type="eggNOG" id="ENOG5031TMN">
    <property type="taxonomic scope" value="Bacteria"/>
</dbReference>
<dbReference type="STRING" id="1869.MB27_01725"/>
<evidence type="ECO:0000313" key="3">
    <source>
        <dbReference type="Proteomes" id="UP000054537"/>
    </source>
</evidence>
<name>A0A0A6XFK3_ACTUT</name>
<organism evidence="2 3">
    <name type="scientific">Actinoplanes utahensis</name>
    <dbReference type="NCBI Taxonomy" id="1869"/>
    <lineage>
        <taxon>Bacteria</taxon>
        <taxon>Bacillati</taxon>
        <taxon>Actinomycetota</taxon>
        <taxon>Actinomycetes</taxon>
        <taxon>Micromonosporales</taxon>
        <taxon>Micromonosporaceae</taxon>
        <taxon>Actinoplanes</taxon>
    </lineage>
</organism>
<protein>
    <recommendedName>
        <fullName evidence="4">Integral membrane protein</fullName>
    </recommendedName>
</protein>
<feature type="transmembrane region" description="Helical" evidence="1">
    <location>
        <begin position="109"/>
        <end position="127"/>
    </location>
</feature>
<evidence type="ECO:0000313" key="2">
    <source>
        <dbReference type="EMBL" id="KHD78857.1"/>
    </source>
</evidence>
<keyword evidence="1" id="KW-0812">Transmembrane</keyword>
<dbReference type="OrthoDB" id="3389587at2"/>
<feature type="transmembrane region" description="Helical" evidence="1">
    <location>
        <begin position="79"/>
        <end position="102"/>
    </location>
</feature>